<protein>
    <submittedName>
        <fullName evidence="1">Uncharacterized protein</fullName>
    </submittedName>
</protein>
<sequence length="93" mass="11373">MTQLASEIFYKSKYNKNFYYKLWHQTWRQTRPNLKKLGKSNDLQEENAISIVTYITEQNESNLLQEFDMPLYYEKFIFSNGVLKEYEFGFEYP</sequence>
<comment type="caution">
    <text evidence="1">The sequence shown here is derived from an EMBL/GenBank/DDBJ whole genome shotgun (WGS) entry which is preliminary data.</text>
</comment>
<organism evidence="1 2">
    <name type="scientific">Campylobacter concisus</name>
    <dbReference type="NCBI Taxonomy" id="199"/>
    <lineage>
        <taxon>Bacteria</taxon>
        <taxon>Pseudomonadati</taxon>
        <taxon>Campylobacterota</taxon>
        <taxon>Epsilonproteobacteria</taxon>
        <taxon>Campylobacterales</taxon>
        <taxon>Campylobacteraceae</taxon>
        <taxon>Campylobacter</taxon>
    </lineage>
</organism>
<evidence type="ECO:0000313" key="1">
    <source>
        <dbReference type="EMBL" id="ORI07273.1"/>
    </source>
</evidence>
<accession>A0A1X0U1Q8</accession>
<gene>
    <name evidence="1" type="ORF">A3835_06770</name>
</gene>
<dbReference type="EMBL" id="LVWL01000020">
    <property type="protein sequence ID" value="ORI07273.1"/>
    <property type="molecule type" value="Genomic_DNA"/>
</dbReference>
<dbReference type="Proteomes" id="UP000192671">
    <property type="component" value="Unassembled WGS sequence"/>
</dbReference>
<proteinExistence type="predicted"/>
<name>A0A1X0U1Q8_9BACT</name>
<evidence type="ECO:0000313" key="2">
    <source>
        <dbReference type="Proteomes" id="UP000192671"/>
    </source>
</evidence>
<dbReference type="AlphaFoldDB" id="A0A1X0U1Q8"/>
<reference evidence="1 2" key="1">
    <citation type="journal article" date="2017" name="Gene Rep">
        <title>The ribosomal RNA operon (rrn) of Campylobacter concisus supports molecular typing to genomospecies level.</title>
        <authorList>
            <person name="Huq M."/>
            <person name="Van T.T.H."/>
            <person name="Gurtler V."/>
            <person name="Elshagmani E."/>
            <person name="Allemailem K.S."/>
            <person name="Smooker P.M."/>
            <person name="Istivan T.S."/>
        </authorList>
    </citation>
    <scope>NUCLEOTIDE SEQUENCE [LARGE SCALE GENOMIC DNA]</scope>
    <source>
        <strain evidence="1 2">RCH 26</strain>
    </source>
</reference>